<dbReference type="Pfam" id="PF06325">
    <property type="entry name" value="PrmA"/>
    <property type="match status" value="1"/>
</dbReference>
<dbReference type="PANTHER" id="PTHR43648">
    <property type="entry name" value="ELECTRON TRANSFER FLAVOPROTEIN BETA SUBUNIT LYSINE METHYLTRANSFERASE"/>
    <property type="match status" value="1"/>
</dbReference>
<sequence>MPRASLDPRSFIQKNTRLQPPPHVPEITLHLADEAMDLWTKTEEELDELGLPPPFWAFAWAGGQALARYVLDNPAIVADKRVLDFAAGSGLVAIAAMKAGAASAVASDIDRFAFSAISLNAEANNAAVGFEARDVTDPAFWPELADYDVVLAGDVFYEKPMAEKVFAFLKEAQAKGATVLFGDPGRSYLPKGGIEPLATYEVAVTRALEDSEVKRTHVFRLTA</sequence>
<keyword evidence="3" id="KW-0687">Ribonucleoprotein</keyword>
<dbReference type="GO" id="GO:0016279">
    <property type="term" value="F:protein-lysine N-methyltransferase activity"/>
    <property type="evidence" value="ECO:0007669"/>
    <property type="project" value="TreeGrafter"/>
</dbReference>
<protein>
    <submittedName>
        <fullName evidence="3">Ribosomal protein L11 methyltransferase</fullName>
    </submittedName>
</protein>
<dbReference type="EMBL" id="LT960614">
    <property type="protein sequence ID" value="SON53869.1"/>
    <property type="molecule type" value="Genomic_DNA"/>
</dbReference>
<dbReference type="GO" id="GO:0005840">
    <property type="term" value="C:ribosome"/>
    <property type="evidence" value="ECO:0007669"/>
    <property type="project" value="UniProtKB-KW"/>
</dbReference>
<dbReference type="InterPro" id="IPR050078">
    <property type="entry name" value="Ribosomal_L11_MeTrfase_PrmA"/>
</dbReference>
<keyword evidence="1 3" id="KW-0489">Methyltransferase</keyword>
<gene>
    <name evidence="3" type="ORF">HDIA_0328</name>
</gene>
<dbReference type="SUPFAM" id="SSF53335">
    <property type="entry name" value="S-adenosyl-L-methionine-dependent methyltransferases"/>
    <property type="match status" value="1"/>
</dbReference>
<dbReference type="InterPro" id="IPR029063">
    <property type="entry name" value="SAM-dependent_MTases_sf"/>
</dbReference>
<dbReference type="KEGG" id="hdi:HDIA_0328"/>
<dbReference type="AlphaFoldDB" id="A0A2C9D105"/>
<keyword evidence="4" id="KW-1185">Reference proteome</keyword>
<keyword evidence="3" id="KW-0689">Ribosomal protein</keyword>
<evidence type="ECO:0000313" key="3">
    <source>
        <dbReference type="EMBL" id="SON53869.1"/>
    </source>
</evidence>
<dbReference type="Gene3D" id="3.40.50.150">
    <property type="entry name" value="Vaccinia Virus protein VP39"/>
    <property type="match status" value="1"/>
</dbReference>
<accession>A0A2C9D105</accession>
<proteinExistence type="predicted"/>
<dbReference type="Proteomes" id="UP000223606">
    <property type="component" value="Chromosome 1"/>
</dbReference>
<dbReference type="PANTHER" id="PTHR43648:SF1">
    <property type="entry name" value="ELECTRON TRANSFER FLAVOPROTEIN BETA SUBUNIT LYSINE METHYLTRANSFERASE"/>
    <property type="match status" value="1"/>
</dbReference>
<evidence type="ECO:0000313" key="4">
    <source>
        <dbReference type="Proteomes" id="UP000223606"/>
    </source>
</evidence>
<reference evidence="4" key="1">
    <citation type="submission" date="2017-09" db="EMBL/GenBank/DDBJ databases">
        <title>Genome sequence of Nannocystis excedens DSM 71.</title>
        <authorList>
            <person name="Blom J."/>
        </authorList>
    </citation>
    <scope>NUCLEOTIDE SEQUENCE [LARGE SCALE GENOMIC DNA]</scope>
    <source>
        <strain evidence="4">type strain: E19</strain>
    </source>
</reference>
<evidence type="ECO:0000256" key="1">
    <source>
        <dbReference type="ARBA" id="ARBA00022603"/>
    </source>
</evidence>
<dbReference type="GO" id="GO:0032259">
    <property type="term" value="P:methylation"/>
    <property type="evidence" value="ECO:0007669"/>
    <property type="project" value="UniProtKB-KW"/>
</dbReference>
<organism evidence="3 4">
    <name type="scientific">Hartmannibacter diazotrophicus</name>
    <dbReference type="NCBI Taxonomy" id="1482074"/>
    <lineage>
        <taxon>Bacteria</taxon>
        <taxon>Pseudomonadati</taxon>
        <taxon>Pseudomonadota</taxon>
        <taxon>Alphaproteobacteria</taxon>
        <taxon>Hyphomicrobiales</taxon>
        <taxon>Pleomorphomonadaceae</taxon>
        <taxon>Hartmannibacter</taxon>
    </lineage>
</organism>
<evidence type="ECO:0000256" key="2">
    <source>
        <dbReference type="ARBA" id="ARBA00022679"/>
    </source>
</evidence>
<name>A0A2C9D105_9HYPH</name>
<keyword evidence="2 3" id="KW-0808">Transferase</keyword>